<dbReference type="EMBL" id="LKCN02000012">
    <property type="protein sequence ID" value="RCI10571.1"/>
    <property type="molecule type" value="Genomic_DNA"/>
</dbReference>
<accession>A0A367L830</accession>
<feature type="non-terminal residue" evidence="1">
    <location>
        <position position="1"/>
    </location>
</feature>
<evidence type="ECO:0000313" key="2">
    <source>
        <dbReference type="Proteomes" id="UP000253664"/>
    </source>
</evidence>
<gene>
    <name evidence="1" type="ORF">L249_4244</name>
</gene>
<keyword evidence="2" id="KW-1185">Reference proteome</keyword>
<reference evidence="1 2" key="1">
    <citation type="journal article" date="2015" name="BMC Genomics">
        <title>Insights from the genome of Ophiocordyceps polyrhachis-furcata to pathogenicity and host specificity in insect fungi.</title>
        <authorList>
            <person name="Wichadakul D."/>
            <person name="Kobmoo N."/>
            <person name="Ingsriswang S."/>
            <person name="Tangphatsornruang S."/>
            <person name="Chantasingh D."/>
            <person name="Luangsa-ard J.J."/>
            <person name="Eurwilaichitr L."/>
        </authorList>
    </citation>
    <scope>NUCLEOTIDE SEQUENCE [LARGE SCALE GENOMIC DNA]</scope>
    <source>
        <strain evidence="1 2">BCC 54312</strain>
    </source>
</reference>
<feature type="non-terminal residue" evidence="1">
    <location>
        <position position="239"/>
    </location>
</feature>
<dbReference type="OrthoDB" id="3599317at2759"/>
<protein>
    <recommendedName>
        <fullName evidence="3">DUF4219 domain-containing protein</fullName>
    </recommendedName>
</protein>
<dbReference type="AlphaFoldDB" id="A0A367L830"/>
<proteinExistence type="predicted"/>
<dbReference type="Pfam" id="PF14223">
    <property type="entry name" value="Retrotran_gag_2"/>
    <property type="match status" value="1"/>
</dbReference>
<sequence length="239" mass="27409">QWGYSGHSARIDSLQRSSQRSARCTYSGHSTRLISAQGSRYIDRRAVLIARSTRCTNSGHSARPRWSYQSQIVRLIHDVKVFLQITYLLRRRFSHLLPVYYQLQLHHFFNTITSPAFNSSLILTKPLSRDSSSSSLSQIMPNTEKITFAKLSGGDNYTYWALRMDSLLIREKLQGALGSKTHNKSEEALALIRLQLEDGPLTQIMHIKTASEAWNRLKELYNPVSFTSNFLLTKELLEM</sequence>
<comment type="caution">
    <text evidence="1">The sequence shown here is derived from an EMBL/GenBank/DDBJ whole genome shotgun (WGS) entry which is preliminary data.</text>
</comment>
<evidence type="ECO:0008006" key="3">
    <source>
        <dbReference type="Google" id="ProtNLM"/>
    </source>
</evidence>
<organism evidence="1 2">
    <name type="scientific">Ophiocordyceps polyrhachis-furcata BCC 54312</name>
    <dbReference type="NCBI Taxonomy" id="1330021"/>
    <lineage>
        <taxon>Eukaryota</taxon>
        <taxon>Fungi</taxon>
        <taxon>Dikarya</taxon>
        <taxon>Ascomycota</taxon>
        <taxon>Pezizomycotina</taxon>
        <taxon>Sordariomycetes</taxon>
        <taxon>Hypocreomycetidae</taxon>
        <taxon>Hypocreales</taxon>
        <taxon>Ophiocordycipitaceae</taxon>
        <taxon>Ophiocordyceps</taxon>
    </lineage>
</organism>
<name>A0A367L830_9HYPO</name>
<evidence type="ECO:0000313" key="1">
    <source>
        <dbReference type="EMBL" id="RCI10571.1"/>
    </source>
</evidence>
<dbReference type="Proteomes" id="UP000253664">
    <property type="component" value="Unassembled WGS sequence"/>
</dbReference>